<evidence type="ECO:0000313" key="1">
    <source>
        <dbReference type="EMBL" id="PON44605.1"/>
    </source>
</evidence>
<keyword evidence="2" id="KW-1185">Reference proteome</keyword>
<protein>
    <submittedName>
        <fullName evidence="1">Uncharacterized protein</fullName>
    </submittedName>
</protein>
<dbReference type="EMBL" id="JXTB01000347">
    <property type="protein sequence ID" value="PON44605.1"/>
    <property type="molecule type" value="Genomic_DNA"/>
</dbReference>
<name>A0A2P5B763_PARAD</name>
<evidence type="ECO:0000313" key="2">
    <source>
        <dbReference type="Proteomes" id="UP000237105"/>
    </source>
</evidence>
<organism evidence="1 2">
    <name type="scientific">Parasponia andersonii</name>
    <name type="common">Sponia andersonii</name>
    <dbReference type="NCBI Taxonomy" id="3476"/>
    <lineage>
        <taxon>Eukaryota</taxon>
        <taxon>Viridiplantae</taxon>
        <taxon>Streptophyta</taxon>
        <taxon>Embryophyta</taxon>
        <taxon>Tracheophyta</taxon>
        <taxon>Spermatophyta</taxon>
        <taxon>Magnoliopsida</taxon>
        <taxon>eudicotyledons</taxon>
        <taxon>Gunneridae</taxon>
        <taxon>Pentapetalae</taxon>
        <taxon>rosids</taxon>
        <taxon>fabids</taxon>
        <taxon>Rosales</taxon>
        <taxon>Cannabaceae</taxon>
        <taxon>Parasponia</taxon>
    </lineage>
</organism>
<dbReference type="AlphaFoldDB" id="A0A2P5B763"/>
<dbReference type="Proteomes" id="UP000237105">
    <property type="component" value="Unassembled WGS sequence"/>
</dbReference>
<reference evidence="2" key="1">
    <citation type="submission" date="2016-06" db="EMBL/GenBank/DDBJ databases">
        <title>Parallel loss of symbiosis genes in relatives of nitrogen-fixing non-legume Parasponia.</title>
        <authorList>
            <person name="Van Velzen R."/>
            <person name="Holmer R."/>
            <person name="Bu F."/>
            <person name="Rutten L."/>
            <person name="Van Zeijl A."/>
            <person name="Liu W."/>
            <person name="Santuari L."/>
            <person name="Cao Q."/>
            <person name="Sharma T."/>
            <person name="Shen D."/>
            <person name="Roswanjaya Y."/>
            <person name="Wardhani T."/>
            <person name="Kalhor M.S."/>
            <person name="Jansen J."/>
            <person name="Van den Hoogen J."/>
            <person name="Gungor B."/>
            <person name="Hartog M."/>
            <person name="Hontelez J."/>
            <person name="Verver J."/>
            <person name="Yang W.-C."/>
            <person name="Schijlen E."/>
            <person name="Repin R."/>
            <person name="Schilthuizen M."/>
            <person name="Schranz E."/>
            <person name="Heidstra R."/>
            <person name="Miyata K."/>
            <person name="Fedorova E."/>
            <person name="Kohlen W."/>
            <person name="Bisseling T."/>
            <person name="Smit S."/>
            <person name="Geurts R."/>
        </authorList>
    </citation>
    <scope>NUCLEOTIDE SEQUENCE [LARGE SCALE GENOMIC DNA]</scope>
    <source>
        <strain evidence="2">cv. WU1-14</strain>
    </source>
</reference>
<sequence length="83" mass="9561">MSFIPFSSQWVLHLFYPVNDSLINSLERVCQSHTKEEKNVSLMGFNIQFMLSQLGFTLVHSFISDPIQPMRTELGSDCKFEGM</sequence>
<gene>
    <name evidence="1" type="ORF">PanWU01x14_265900</name>
</gene>
<accession>A0A2P5B763</accession>
<proteinExistence type="predicted"/>
<comment type="caution">
    <text evidence="1">The sequence shown here is derived from an EMBL/GenBank/DDBJ whole genome shotgun (WGS) entry which is preliminary data.</text>
</comment>